<feature type="domain" description="Major facilitator superfamily (MFS) profile" evidence="8">
    <location>
        <begin position="38"/>
        <end position="196"/>
    </location>
</feature>
<reference evidence="9" key="2">
    <citation type="submission" date="2023-05" db="EMBL/GenBank/DDBJ databases">
        <authorList>
            <consortium name="Lawrence Berkeley National Laboratory"/>
            <person name="Steindorff A."/>
            <person name="Hensen N."/>
            <person name="Bonometti L."/>
            <person name="Westerberg I."/>
            <person name="Brannstrom I.O."/>
            <person name="Guillou S."/>
            <person name="Cros-Aarteil S."/>
            <person name="Calhoun S."/>
            <person name="Haridas S."/>
            <person name="Kuo A."/>
            <person name="Mondo S."/>
            <person name="Pangilinan J."/>
            <person name="Riley R."/>
            <person name="Labutti K."/>
            <person name="Andreopoulos B."/>
            <person name="Lipzen A."/>
            <person name="Chen C."/>
            <person name="Yanf M."/>
            <person name="Daum C."/>
            <person name="Ng V."/>
            <person name="Clum A."/>
            <person name="Ohm R."/>
            <person name="Martin F."/>
            <person name="Silar P."/>
            <person name="Natvig D."/>
            <person name="Lalanne C."/>
            <person name="Gautier V."/>
            <person name="Ament-Velasquez S.L."/>
            <person name="Kruys A."/>
            <person name="Hutchinson M.I."/>
            <person name="Powell A.J."/>
            <person name="Barry K."/>
            <person name="Miller A.N."/>
            <person name="Grigoriev I.V."/>
            <person name="Debuchy R."/>
            <person name="Gladieux P."/>
            <person name="Thoren M.H."/>
            <person name="Johannesson H."/>
        </authorList>
    </citation>
    <scope>NUCLEOTIDE SEQUENCE</scope>
    <source>
        <strain evidence="9">CBS 103.79</strain>
    </source>
</reference>
<proteinExistence type="predicted"/>
<dbReference type="InterPro" id="IPR011701">
    <property type="entry name" value="MFS"/>
</dbReference>
<dbReference type="InterPro" id="IPR036259">
    <property type="entry name" value="MFS_trans_sf"/>
</dbReference>
<sequence length="196" mass="20631">MAPKPVPATDDSGPKNAEPPSDSSPAYSVFTRWERRMMVLLVGFAMLFSPLTANIYFPAMSKLEADLGTSAQLINLTVMSYLVLQAVAPALFGDLADAVGRRPAFLSMFALYSVANLGLALQHSFPALLTLRMMQSLGASATVAVPYGLVADIVTAAERGGVIGASMVATNLGPIASIAVLFRAKYPQFDDTTIGA</sequence>
<dbReference type="PANTHER" id="PTHR23502">
    <property type="entry name" value="MAJOR FACILITATOR SUPERFAMILY"/>
    <property type="match status" value="1"/>
</dbReference>
<evidence type="ECO:0000256" key="4">
    <source>
        <dbReference type="ARBA" id="ARBA00022989"/>
    </source>
</evidence>
<evidence type="ECO:0000259" key="8">
    <source>
        <dbReference type="PROSITE" id="PS50850"/>
    </source>
</evidence>
<organism evidence="9 10">
    <name type="scientific">Staphylotrichum tortipilum</name>
    <dbReference type="NCBI Taxonomy" id="2831512"/>
    <lineage>
        <taxon>Eukaryota</taxon>
        <taxon>Fungi</taxon>
        <taxon>Dikarya</taxon>
        <taxon>Ascomycota</taxon>
        <taxon>Pezizomycotina</taxon>
        <taxon>Sordariomycetes</taxon>
        <taxon>Sordariomycetidae</taxon>
        <taxon>Sordariales</taxon>
        <taxon>Chaetomiaceae</taxon>
        <taxon>Staphylotrichum</taxon>
    </lineage>
</organism>
<evidence type="ECO:0000256" key="1">
    <source>
        <dbReference type="ARBA" id="ARBA00004141"/>
    </source>
</evidence>
<keyword evidence="4 7" id="KW-1133">Transmembrane helix</keyword>
<evidence type="ECO:0000256" key="6">
    <source>
        <dbReference type="SAM" id="MobiDB-lite"/>
    </source>
</evidence>
<dbReference type="GO" id="GO:0022857">
    <property type="term" value="F:transmembrane transporter activity"/>
    <property type="evidence" value="ECO:0007669"/>
    <property type="project" value="InterPro"/>
</dbReference>
<comment type="subcellular location">
    <subcellularLocation>
        <location evidence="1">Membrane</location>
        <topology evidence="1">Multi-pass membrane protein</topology>
    </subcellularLocation>
</comment>
<feature type="transmembrane region" description="Helical" evidence="7">
    <location>
        <begin position="163"/>
        <end position="182"/>
    </location>
</feature>
<keyword evidence="3 7" id="KW-0812">Transmembrane</keyword>
<evidence type="ECO:0000256" key="7">
    <source>
        <dbReference type="SAM" id="Phobius"/>
    </source>
</evidence>
<evidence type="ECO:0000256" key="3">
    <source>
        <dbReference type="ARBA" id="ARBA00022692"/>
    </source>
</evidence>
<feature type="region of interest" description="Disordered" evidence="6">
    <location>
        <begin position="1"/>
        <end position="24"/>
    </location>
</feature>
<dbReference type="SUPFAM" id="SSF103473">
    <property type="entry name" value="MFS general substrate transporter"/>
    <property type="match status" value="1"/>
</dbReference>
<accession>A0AAN6RWI6</accession>
<dbReference type="GO" id="GO:0005886">
    <property type="term" value="C:plasma membrane"/>
    <property type="evidence" value="ECO:0007669"/>
    <property type="project" value="TreeGrafter"/>
</dbReference>
<dbReference type="InterPro" id="IPR020846">
    <property type="entry name" value="MFS_dom"/>
</dbReference>
<dbReference type="Proteomes" id="UP001303889">
    <property type="component" value="Unassembled WGS sequence"/>
</dbReference>
<comment type="caution">
    <text evidence="9">The sequence shown here is derived from an EMBL/GenBank/DDBJ whole genome shotgun (WGS) entry which is preliminary data.</text>
</comment>
<name>A0AAN6RWI6_9PEZI</name>
<evidence type="ECO:0000256" key="5">
    <source>
        <dbReference type="ARBA" id="ARBA00023136"/>
    </source>
</evidence>
<feature type="transmembrane region" description="Helical" evidence="7">
    <location>
        <begin position="71"/>
        <end position="92"/>
    </location>
</feature>
<feature type="transmembrane region" description="Helical" evidence="7">
    <location>
        <begin position="104"/>
        <end position="125"/>
    </location>
</feature>
<protein>
    <submittedName>
        <fullName evidence="9">Major facilitator superfamily transporter</fullName>
    </submittedName>
</protein>
<dbReference type="PANTHER" id="PTHR23502:SF51">
    <property type="entry name" value="QUINIDINE RESISTANCE PROTEIN 1-RELATED"/>
    <property type="match status" value="1"/>
</dbReference>
<feature type="transmembrane region" description="Helical" evidence="7">
    <location>
        <begin position="37"/>
        <end position="59"/>
    </location>
</feature>
<dbReference type="AlphaFoldDB" id="A0AAN6RWI6"/>
<evidence type="ECO:0000256" key="2">
    <source>
        <dbReference type="ARBA" id="ARBA00022448"/>
    </source>
</evidence>
<dbReference type="Gene3D" id="1.20.1720.10">
    <property type="entry name" value="Multidrug resistance protein D"/>
    <property type="match status" value="1"/>
</dbReference>
<dbReference type="EMBL" id="MU855360">
    <property type="protein sequence ID" value="KAK3905374.1"/>
    <property type="molecule type" value="Genomic_DNA"/>
</dbReference>
<dbReference type="PROSITE" id="PS50850">
    <property type="entry name" value="MFS"/>
    <property type="match status" value="1"/>
</dbReference>
<dbReference type="Pfam" id="PF07690">
    <property type="entry name" value="MFS_1"/>
    <property type="match status" value="1"/>
</dbReference>
<evidence type="ECO:0000313" key="10">
    <source>
        <dbReference type="Proteomes" id="UP001303889"/>
    </source>
</evidence>
<evidence type="ECO:0000313" key="9">
    <source>
        <dbReference type="EMBL" id="KAK3905374.1"/>
    </source>
</evidence>
<keyword evidence="2" id="KW-0813">Transport</keyword>
<gene>
    <name evidence="9" type="ORF">C8A05DRAFT_30782</name>
</gene>
<keyword evidence="10" id="KW-1185">Reference proteome</keyword>
<reference evidence="9" key="1">
    <citation type="journal article" date="2023" name="Mol. Phylogenet. Evol.">
        <title>Genome-scale phylogeny and comparative genomics of the fungal order Sordariales.</title>
        <authorList>
            <person name="Hensen N."/>
            <person name="Bonometti L."/>
            <person name="Westerberg I."/>
            <person name="Brannstrom I.O."/>
            <person name="Guillou S."/>
            <person name="Cros-Aarteil S."/>
            <person name="Calhoun S."/>
            <person name="Haridas S."/>
            <person name="Kuo A."/>
            <person name="Mondo S."/>
            <person name="Pangilinan J."/>
            <person name="Riley R."/>
            <person name="LaButti K."/>
            <person name="Andreopoulos B."/>
            <person name="Lipzen A."/>
            <person name="Chen C."/>
            <person name="Yan M."/>
            <person name="Daum C."/>
            <person name="Ng V."/>
            <person name="Clum A."/>
            <person name="Steindorff A."/>
            <person name="Ohm R.A."/>
            <person name="Martin F."/>
            <person name="Silar P."/>
            <person name="Natvig D.O."/>
            <person name="Lalanne C."/>
            <person name="Gautier V."/>
            <person name="Ament-Velasquez S.L."/>
            <person name="Kruys A."/>
            <person name="Hutchinson M.I."/>
            <person name="Powell A.J."/>
            <person name="Barry K."/>
            <person name="Miller A.N."/>
            <person name="Grigoriev I.V."/>
            <person name="Debuchy R."/>
            <person name="Gladieux P."/>
            <person name="Hiltunen Thoren M."/>
            <person name="Johannesson H."/>
        </authorList>
    </citation>
    <scope>NUCLEOTIDE SEQUENCE</scope>
    <source>
        <strain evidence="9">CBS 103.79</strain>
    </source>
</reference>
<keyword evidence="5 7" id="KW-0472">Membrane</keyword>